<dbReference type="CDD" id="cd06438">
    <property type="entry name" value="EpsO_like"/>
    <property type="match status" value="1"/>
</dbReference>
<name>I8UKN7_9BACL</name>
<evidence type="ECO:0000313" key="5">
    <source>
        <dbReference type="EMBL" id="EIT87393.1"/>
    </source>
</evidence>
<evidence type="ECO:0000256" key="1">
    <source>
        <dbReference type="ARBA" id="ARBA00006739"/>
    </source>
</evidence>
<dbReference type="AlphaFoldDB" id="I8UKN7"/>
<protein>
    <submittedName>
        <fullName evidence="5">Glycosyl transferase family protein</fullName>
    </submittedName>
</protein>
<reference evidence="5 6" key="1">
    <citation type="journal article" date="2012" name="J. Bacteriol.">
        <title>Genome of Bacillus macauensis ZFHKF-1, a Long-Chain-Forming Bacterium.</title>
        <authorList>
            <person name="Cai L."/>
            <person name="Zhang T."/>
        </authorList>
    </citation>
    <scope>NUCLEOTIDE SEQUENCE [LARGE SCALE GENOMIC DNA]</scope>
    <source>
        <strain evidence="5 6">ZFHKF-1</strain>
    </source>
</reference>
<dbReference type="Gene3D" id="3.90.550.10">
    <property type="entry name" value="Spore Coat Polysaccharide Biosynthesis Protein SpsA, Chain A"/>
    <property type="match status" value="1"/>
</dbReference>
<keyword evidence="6" id="KW-1185">Reference proteome</keyword>
<dbReference type="OrthoDB" id="9797391at2"/>
<dbReference type="PANTHER" id="PTHR43630:SF1">
    <property type="entry name" value="POLY-BETA-1,6-N-ACETYL-D-GLUCOSAMINE SYNTHASE"/>
    <property type="match status" value="1"/>
</dbReference>
<proteinExistence type="inferred from homology"/>
<dbReference type="InterPro" id="IPR029044">
    <property type="entry name" value="Nucleotide-diphossugar_trans"/>
</dbReference>
<gene>
    <name evidence="5" type="ORF">A374_00425</name>
</gene>
<dbReference type="EMBL" id="AKKV01000005">
    <property type="protein sequence ID" value="EIT87393.1"/>
    <property type="molecule type" value="Genomic_DNA"/>
</dbReference>
<feature type="transmembrane region" description="Helical" evidence="4">
    <location>
        <begin position="372"/>
        <end position="390"/>
    </location>
</feature>
<comment type="similarity">
    <text evidence="1">Belongs to the glycosyltransferase 2 family.</text>
</comment>
<keyword evidence="4" id="KW-0472">Membrane</keyword>
<sequence length="416" mass="48003">MDKINAWNVLIILIQLFIISITCYQTVISTAGMLKRRKKKPVITTKDHTFAVLVCAHNEETVVGQIVNNLKSLAYDKQHYDVYVIADNCTDKTAQIAREQGAIAMERHDPHNKGKGFGLEWMFARLNEMEMKGKAYDAVVVLDADNLVSRNFLDVLNEKLQAGYEIAQAYLDTKNPKDSWVTKSIAYAYWSTNHIYQLSRFKLGLSAQLGGTGMMISRSILKKIGWGTESLTEDLEFTAKYILETGKPIAWAHEAKIFDEKPLGLKASLKQRLRWMIGHINCFHRFFFPTLRAAIKKESLLHLDNAIYLIQPTRSLLAVTQLLFITLSYLNVNSVYFLNHWIWLAILLFSYVVIPTIGMIREQKARYMHWMLHAYVFGTTWIPVIFMAYIKRNEKVWSHTQHNRTLSEDEMAKIQS</sequence>
<dbReference type="STRING" id="1196324.A374_00425"/>
<evidence type="ECO:0000256" key="2">
    <source>
        <dbReference type="ARBA" id="ARBA00022676"/>
    </source>
</evidence>
<dbReference type="Proteomes" id="UP000004080">
    <property type="component" value="Unassembled WGS sequence"/>
</dbReference>
<feature type="transmembrane region" description="Helical" evidence="4">
    <location>
        <begin position="306"/>
        <end position="329"/>
    </location>
</feature>
<feature type="transmembrane region" description="Helical" evidence="4">
    <location>
        <begin position="341"/>
        <end position="360"/>
    </location>
</feature>
<dbReference type="PATRIC" id="fig|1196324.3.peg.86"/>
<evidence type="ECO:0000256" key="4">
    <source>
        <dbReference type="SAM" id="Phobius"/>
    </source>
</evidence>
<keyword evidence="4" id="KW-0812">Transmembrane</keyword>
<dbReference type="eggNOG" id="COG1215">
    <property type="taxonomic scope" value="Bacteria"/>
</dbReference>
<keyword evidence="3 5" id="KW-0808">Transferase</keyword>
<evidence type="ECO:0000256" key="3">
    <source>
        <dbReference type="ARBA" id="ARBA00022679"/>
    </source>
</evidence>
<dbReference type="SUPFAM" id="SSF53448">
    <property type="entry name" value="Nucleotide-diphospho-sugar transferases"/>
    <property type="match status" value="1"/>
</dbReference>
<dbReference type="GO" id="GO:0016757">
    <property type="term" value="F:glycosyltransferase activity"/>
    <property type="evidence" value="ECO:0007669"/>
    <property type="project" value="UniProtKB-KW"/>
</dbReference>
<feature type="transmembrane region" description="Helical" evidence="4">
    <location>
        <begin position="6"/>
        <end position="31"/>
    </location>
</feature>
<keyword evidence="2" id="KW-0328">Glycosyltransferase</keyword>
<evidence type="ECO:0000313" key="6">
    <source>
        <dbReference type="Proteomes" id="UP000004080"/>
    </source>
</evidence>
<dbReference type="PANTHER" id="PTHR43630">
    <property type="entry name" value="POLY-BETA-1,6-N-ACETYL-D-GLUCOSAMINE SYNTHASE"/>
    <property type="match status" value="1"/>
</dbReference>
<organism evidence="5 6">
    <name type="scientific">Fictibacillus macauensis ZFHKF-1</name>
    <dbReference type="NCBI Taxonomy" id="1196324"/>
    <lineage>
        <taxon>Bacteria</taxon>
        <taxon>Bacillati</taxon>
        <taxon>Bacillota</taxon>
        <taxon>Bacilli</taxon>
        <taxon>Bacillales</taxon>
        <taxon>Fictibacillaceae</taxon>
        <taxon>Fictibacillus</taxon>
    </lineage>
</organism>
<dbReference type="RefSeq" id="WP_007200196.1">
    <property type="nucleotide sequence ID" value="NZ_AKKV01000005.1"/>
</dbReference>
<dbReference type="Pfam" id="PF13641">
    <property type="entry name" value="Glyco_tranf_2_3"/>
    <property type="match status" value="1"/>
</dbReference>
<accession>I8UKN7</accession>
<keyword evidence="4" id="KW-1133">Transmembrane helix</keyword>
<comment type="caution">
    <text evidence="5">The sequence shown here is derived from an EMBL/GenBank/DDBJ whole genome shotgun (WGS) entry which is preliminary data.</text>
</comment>